<evidence type="ECO:0000313" key="2">
    <source>
        <dbReference type="Proteomes" id="UP001550603"/>
    </source>
</evidence>
<sequence>MEMYVDENGEELSGWESGQLETLTELVNCLGDHWNAGTLTLSAAVKIYAQTACLTEGESAEFLTALWVDHALEEMWFLGDNN</sequence>
<evidence type="ECO:0000313" key="1">
    <source>
        <dbReference type="EMBL" id="MEU2267160.1"/>
    </source>
</evidence>
<accession>A0ABV2XTA8</accession>
<dbReference type="EMBL" id="JBEYBN010000013">
    <property type="protein sequence ID" value="MEU2267160.1"/>
    <property type="molecule type" value="Genomic_DNA"/>
</dbReference>
<organism evidence="1 2">
    <name type="scientific">Streptomyces olindensis</name>
    <dbReference type="NCBI Taxonomy" id="358823"/>
    <lineage>
        <taxon>Bacteria</taxon>
        <taxon>Bacillati</taxon>
        <taxon>Actinomycetota</taxon>
        <taxon>Actinomycetes</taxon>
        <taxon>Kitasatosporales</taxon>
        <taxon>Streptomycetaceae</taxon>
        <taxon>Streptomyces</taxon>
    </lineage>
</organism>
<name>A0ABV2XTA8_9ACTN</name>
<comment type="caution">
    <text evidence="1">The sequence shown here is derived from an EMBL/GenBank/DDBJ whole genome shotgun (WGS) entry which is preliminary data.</text>
</comment>
<gene>
    <name evidence="1" type="ORF">ABZ568_12215</name>
</gene>
<dbReference type="RefSeq" id="WP_359788030.1">
    <property type="nucleotide sequence ID" value="NZ_JBEYBN010000013.1"/>
</dbReference>
<proteinExistence type="predicted"/>
<protein>
    <submittedName>
        <fullName evidence="1">Uncharacterized protein</fullName>
    </submittedName>
</protein>
<reference evidence="1 2" key="1">
    <citation type="submission" date="2024-06" db="EMBL/GenBank/DDBJ databases">
        <title>The Natural Products Discovery Center: Release of the First 8490 Sequenced Strains for Exploring Actinobacteria Biosynthetic Diversity.</title>
        <authorList>
            <person name="Kalkreuter E."/>
            <person name="Kautsar S.A."/>
            <person name="Yang D."/>
            <person name="Bader C.D."/>
            <person name="Teijaro C.N."/>
            <person name="Fluegel L."/>
            <person name="Davis C.M."/>
            <person name="Simpson J.R."/>
            <person name="Lauterbach L."/>
            <person name="Steele A.D."/>
            <person name="Gui C."/>
            <person name="Meng S."/>
            <person name="Li G."/>
            <person name="Viehrig K."/>
            <person name="Ye F."/>
            <person name="Su P."/>
            <person name="Kiefer A.F."/>
            <person name="Nichols A."/>
            <person name="Cepeda A.J."/>
            <person name="Yan W."/>
            <person name="Fan B."/>
            <person name="Jiang Y."/>
            <person name="Adhikari A."/>
            <person name="Zheng C.-J."/>
            <person name="Schuster L."/>
            <person name="Cowan T.M."/>
            <person name="Smanski M.J."/>
            <person name="Chevrette M.G."/>
            <person name="De Carvalho L.P.S."/>
            <person name="Shen B."/>
        </authorList>
    </citation>
    <scope>NUCLEOTIDE SEQUENCE [LARGE SCALE GENOMIC DNA]</scope>
    <source>
        <strain evidence="1 2">NPDC019583</strain>
    </source>
</reference>
<keyword evidence="2" id="KW-1185">Reference proteome</keyword>
<dbReference type="Proteomes" id="UP001550603">
    <property type="component" value="Unassembled WGS sequence"/>
</dbReference>